<organism evidence="2 3">
    <name type="scientific">Candidatus Falkowbacteria bacterium RIFOXYA2_FULL_38_12</name>
    <dbReference type="NCBI Taxonomy" id="1797993"/>
    <lineage>
        <taxon>Bacteria</taxon>
        <taxon>Candidatus Falkowiibacteriota</taxon>
    </lineage>
</organism>
<gene>
    <name evidence="2" type="ORF">A2257_03745</name>
</gene>
<feature type="transmembrane region" description="Helical" evidence="1">
    <location>
        <begin position="105"/>
        <end position="128"/>
    </location>
</feature>
<reference evidence="2 3" key="1">
    <citation type="journal article" date="2016" name="Nat. Commun.">
        <title>Thousands of microbial genomes shed light on interconnected biogeochemical processes in an aquifer system.</title>
        <authorList>
            <person name="Anantharaman K."/>
            <person name="Brown C.T."/>
            <person name="Hug L.A."/>
            <person name="Sharon I."/>
            <person name="Castelle C.J."/>
            <person name="Probst A.J."/>
            <person name="Thomas B.C."/>
            <person name="Singh A."/>
            <person name="Wilkins M.J."/>
            <person name="Karaoz U."/>
            <person name="Brodie E.L."/>
            <person name="Williams K.H."/>
            <person name="Hubbard S.S."/>
            <person name="Banfield J.F."/>
        </authorList>
    </citation>
    <scope>NUCLEOTIDE SEQUENCE [LARGE SCALE GENOMIC DNA]</scope>
</reference>
<keyword evidence="1" id="KW-0812">Transmembrane</keyword>
<dbReference type="EMBL" id="MFGA01000005">
    <property type="protein sequence ID" value="OGF21524.1"/>
    <property type="molecule type" value="Genomic_DNA"/>
</dbReference>
<feature type="transmembrane region" description="Helical" evidence="1">
    <location>
        <begin position="72"/>
        <end position="93"/>
    </location>
</feature>
<name>A0A1F5S4B0_9BACT</name>
<sequence length="130" mass="15398">MKFFGEIKNLSQSFTWLMFKDNFFRVNFFLSIIFNFLIWVVIAWKFIPLVTPGEPLPLHFNIYFGIDFIGEWYKLLFIPLLGIIFIFTNFILADIAYLRDKIVSYFLLGASVFAQIILFLAVYMIILINL</sequence>
<protein>
    <recommendedName>
        <fullName evidence="4">DUF1648 domain-containing protein</fullName>
    </recommendedName>
</protein>
<accession>A0A1F5S4B0</accession>
<evidence type="ECO:0000313" key="3">
    <source>
        <dbReference type="Proteomes" id="UP000177407"/>
    </source>
</evidence>
<keyword evidence="1" id="KW-0472">Membrane</keyword>
<comment type="caution">
    <text evidence="2">The sequence shown here is derived from an EMBL/GenBank/DDBJ whole genome shotgun (WGS) entry which is preliminary data.</text>
</comment>
<evidence type="ECO:0000313" key="2">
    <source>
        <dbReference type="EMBL" id="OGF21524.1"/>
    </source>
</evidence>
<dbReference type="Proteomes" id="UP000177407">
    <property type="component" value="Unassembled WGS sequence"/>
</dbReference>
<keyword evidence="1" id="KW-1133">Transmembrane helix</keyword>
<proteinExistence type="predicted"/>
<evidence type="ECO:0000256" key="1">
    <source>
        <dbReference type="SAM" id="Phobius"/>
    </source>
</evidence>
<feature type="transmembrane region" description="Helical" evidence="1">
    <location>
        <begin position="26"/>
        <end position="47"/>
    </location>
</feature>
<evidence type="ECO:0008006" key="4">
    <source>
        <dbReference type="Google" id="ProtNLM"/>
    </source>
</evidence>
<dbReference type="AlphaFoldDB" id="A0A1F5S4B0"/>